<organism evidence="2 3">
    <name type="scientific">Chloracidobacterium validum</name>
    <dbReference type="NCBI Taxonomy" id="2821543"/>
    <lineage>
        <taxon>Bacteria</taxon>
        <taxon>Pseudomonadati</taxon>
        <taxon>Acidobacteriota</taxon>
        <taxon>Terriglobia</taxon>
        <taxon>Terriglobales</taxon>
        <taxon>Acidobacteriaceae</taxon>
        <taxon>Chloracidobacterium</taxon>
    </lineage>
</organism>
<dbReference type="SUPFAM" id="SSF48452">
    <property type="entry name" value="TPR-like"/>
    <property type="match status" value="1"/>
</dbReference>
<evidence type="ECO:0000256" key="1">
    <source>
        <dbReference type="SAM" id="Phobius"/>
    </source>
</evidence>
<dbReference type="EMBL" id="CP072648">
    <property type="protein sequence ID" value="QUW03099.1"/>
    <property type="molecule type" value="Genomic_DNA"/>
</dbReference>
<evidence type="ECO:0000313" key="2">
    <source>
        <dbReference type="EMBL" id="QUW03099.1"/>
    </source>
</evidence>
<keyword evidence="3" id="KW-1185">Reference proteome</keyword>
<gene>
    <name evidence="2" type="ORF">J8C06_01245</name>
</gene>
<evidence type="ECO:0000313" key="3">
    <source>
        <dbReference type="Proteomes" id="UP000676506"/>
    </source>
</evidence>
<protein>
    <recommendedName>
        <fullName evidence="4">Tetratricopeptide repeat protein</fullName>
    </recommendedName>
</protein>
<accession>A0ABX8B813</accession>
<keyword evidence="1" id="KW-1133">Transmembrane helix</keyword>
<dbReference type="RefSeq" id="WP_211428990.1">
    <property type="nucleotide sequence ID" value="NZ_CP072648.1"/>
</dbReference>
<proteinExistence type="predicted"/>
<feature type="transmembrane region" description="Helical" evidence="1">
    <location>
        <begin position="20"/>
        <end position="40"/>
    </location>
</feature>
<dbReference type="InterPro" id="IPR011990">
    <property type="entry name" value="TPR-like_helical_dom_sf"/>
</dbReference>
<keyword evidence="1" id="KW-0812">Transmembrane</keyword>
<sequence length="239" mass="26394">MERLAQTEPRPRRHPASRHWRRWLLGGAVLVGVGSSLWFWSRAPVENHAEATLRQIATTTGLVLNGRLANLPSSKMAPIHRGDDQDNQAQLQLKATRQDLEQRLIRTPTPAGHRALGRFYLAEGKPLAAFAHLQLAVQAFPWDAGLQSDFGLALLEAARTSPEAATEALEAFDEALRLQPDLLEAHYNRARALEILGRPTEALAAWRAYAARDAQSAWGAAARDRAAFLERYGNAPAHP</sequence>
<dbReference type="Gene3D" id="1.25.40.10">
    <property type="entry name" value="Tetratricopeptide repeat domain"/>
    <property type="match status" value="1"/>
</dbReference>
<dbReference type="Proteomes" id="UP000676506">
    <property type="component" value="Chromosome 1"/>
</dbReference>
<evidence type="ECO:0008006" key="4">
    <source>
        <dbReference type="Google" id="ProtNLM"/>
    </source>
</evidence>
<keyword evidence="1" id="KW-0472">Membrane</keyword>
<reference evidence="2 3" key="1">
    <citation type="submission" date="2021-03" db="EMBL/GenBank/DDBJ databases">
        <title>Genomic and phenotypic characterization of Chloracidobacterium isolates provides evidence for multiple species.</title>
        <authorList>
            <person name="Saini M.K."/>
            <person name="Costas A.M.G."/>
            <person name="Tank M."/>
            <person name="Bryant D.A."/>
        </authorList>
    </citation>
    <scope>NUCLEOTIDE SEQUENCE [LARGE SCALE GENOMIC DNA]</scope>
    <source>
        <strain evidence="2 3">BV2-C</strain>
    </source>
</reference>
<name>A0ABX8B813_9BACT</name>